<feature type="region of interest" description="Disordered" evidence="1">
    <location>
        <begin position="1"/>
        <end position="29"/>
    </location>
</feature>
<name>A0AAW0GPH5_9APHY</name>
<gene>
    <name evidence="2" type="ORF">QCA50_000139</name>
</gene>
<accession>A0AAW0GPH5</accession>
<evidence type="ECO:0000313" key="2">
    <source>
        <dbReference type="EMBL" id="KAK7695503.1"/>
    </source>
</evidence>
<keyword evidence="3" id="KW-1185">Reference proteome</keyword>
<evidence type="ECO:0000256" key="1">
    <source>
        <dbReference type="SAM" id="MobiDB-lite"/>
    </source>
</evidence>
<comment type="caution">
    <text evidence="2">The sequence shown here is derived from an EMBL/GenBank/DDBJ whole genome shotgun (WGS) entry which is preliminary data.</text>
</comment>
<feature type="compositionally biased region" description="Basic and acidic residues" evidence="1">
    <location>
        <begin position="88"/>
        <end position="107"/>
    </location>
</feature>
<dbReference type="Proteomes" id="UP001385951">
    <property type="component" value="Unassembled WGS sequence"/>
</dbReference>
<proteinExistence type="predicted"/>
<dbReference type="EMBL" id="JASBNA010000001">
    <property type="protein sequence ID" value="KAK7695503.1"/>
    <property type="molecule type" value="Genomic_DNA"/>
</dbReference>
<evidence type="ECO:0000313" key="3">
    <source>
        <dbReference type="Proteomes" id="UP001385951"/>
    </source>
</evidence>
<protein>
    <submittedName>
        <fullName evidence="2">Uncharacterized protein</fullName>
    </submittedName>
</protein>
<sequence>MSPTSPTKHRSHKPSAPPGFLPAPRPKKLPVKEMSIRELQDQHNRNAEILSKPAPSTSTYVQRLSAEQTTIEARLVELGVDTIKDMMQEATIHDRQEEEDNEMKTDDGPPSPSVPKSRAIDTKRRILARYSARIQPTHEDASSFSFDEAVRIEQEAHAADLLRKQHIEEKKRRLGLPIKGEVLSQQEREKRIWAFMNYKPSDSDLEDDSDDLNDDSDDDPAAWFEDDQDDGRKGQDIIEPDYEDLTSVIRIDDSRIPRSMFYEPKDDD</sequence>
<feature type="region of interest" description="Disordered" evidence="1">
    <location>
        <begin position="88"/>
        <end position="122"/>
    </location>
</feature>
<organism evidence="2 3">
    <name type="scientific">Cerrena zonata</name>
    <dbReference type="NCBI Taxonomy" id="2478898"/>
    <lineage>
        <taxon>Eukaryota</taxon>
        <taxon>Fungi</taxon>
        <taxon>Dikarya</taxon>
        <taxon>Basidiomycota</taxon>
        <taxon>Agaricomycotina</taxon>
        <taxon>Agaricomycetes</taxon>
        <taxon>Polyporales</taxon>
        <taxon>Cerrenaceae</taxon>
        <taxon>Cerrena</taxon>
    </lineage>
</organism>
<feature type="compositionally biased region" description="Acidic residues" evidence="1">
    <location>
        <begin position="203"/>
        <end position="229"/>
    </location>
</feature>
<feature type="compositionally biased region" description="Pro residues" evidence="1">
    <location>
        <begin position="15"/>
        <end position="24"/>
    </location>
</feature>
<dbReference type="AlphaFoldDB" id="A0AAW0GPH5"/>
<reference evidence="2 3" key="1">
    <citation type="submission" date="2022-09" db="EMBL/GenBank/DDBJ databases">
        <authorList>
            <person name="Palmer J.M."/>
        </authorList>
    </citation>
    <scope>NUCLEOTIDE SEQUENCE [LARGE SCALE GENOMIC DNA]</scope>
    <source>
        <strain evidence="2 3">DSM 7382</strain>
    </source>
</reference>
<feature type="region of interest" description="Disordered" evidence="1">
    <location>
        <begin position="198"/>
        <end position="240"/>
    </location>
</feature>